<dbReference type="Proteomes" id="UP001060215">
    <property type="component" value="Chromosome 11"/>
</dbReference>
<evidence type="ECO:0000313" key="1">
    <source>
        <dbReference type="EMBL" id="KAI7983013.1"/>
    </source>
</evidence>
<keyword evidence="1" id="KW-0675">Receptor</keyword>
<protein>
    <submittedName>
        <fullName evidence="1">MDIS1-interacting receptor like kinase 2</fullName>
    </submittedName>
</protein>
<dbReference type="EMBL" id="CM045768">
    <property type="protein sequence ID" value="KAI7983013.1"/>
    <property type="molecule type" value="Genomic_DNA"/>
</dbReference>
<keyword evidence="1" id="KW-0808">Transferase</keyword>
<comment type="caution">
    <text evidence="1">The sequence shown here is derived from an EMBL/GenBank/DDBJ whole genome shotgun (WGS) entry which is preliminary data.</text>
</comment>
<proteinExistence type="predicted"/>
<keyword evidence="2" id="KW-1185">Reference proteome</keyword>
<evidence type="ECO:0000313" key="2">
    <source>
        <dbReference type="Proteomes" id="UP001060215"/>
    </source>
</evidence>
<reference evidence="1 2" key="1">
    <citation type="journal article" date="2022" name="Plant J.">
        <title>Chromosome-level genome of Camellia lanceoleosa provides a valuable resource for understanding genome evolution and self-incompatibility.</title>
        <authorList>
            <person name="Gong W."/>
            <person name="Xiao S."/>
            <person name="Wang L."/>
            <person name="Liao Z."/>
            <person name="Chang Y."/>
            <person name="Mo W."/>
            <person name="Hu G."/>
            <person name="Li W."/>
            <person name="Zhao G."/>
            <person name="Zhu H."/>
            <person name="Hu X."/>
            <person name="Ji K."/>
            <person name="Xiang X."/>
            <person name="Song Q."/>
            <person name="Yuan D."/>
            <person name="Jin S."/>
            <person name="Zhang L."/>
        </authorList>
    </citation>
    <scope>NUCLEOTIDE SEQUENCE [LARGE SCALE GENOMIC DNA]</scope>
    <source>
        <strain evidence="1">SQ_2022a</strain>
    </source>
</reference>
<organism evidence="1 2">
    <name type="scientific">Camellia lanceoleosa</name>
    <dbReference type="NCBI Taxonomy" id="1840588"/>
    <lineage>
        <taxon>Eukaryota</taxon>
        <taxon>Viridiplantae</taxon>
        <taxon>Streptophyta</taxon>
        <taxon>Embryophyta</taxon>
        <taxon>Tracheophyta</taxon>
        <taxon>Spermatophyta</taxon>
        <taxon>Magnoliopsida</taxon>
        <taxon>eudicotyledons</taxon>
        <taxon>Gunneridae</taxon>
        <taxon>Pentapetalae</taxon>
        <taxon>asterids</taxon>
        <taxon>Ericales</taxon>
        <taxon>Theaceae</taxon>
        <taxon>Camellia</taxon>
    </lineage>
</organism>
<keyword evidence="1" id="KW-0418">Kinase</keyword>
<gene>
    <name evidence="1" type="ORF">LOK49_LG15G00676</name>
</gene>
<sequence length="1075" mass="118237">MGCFLACFGSSKDRKRRNQSKNKVLPRGQRHGSQKPPQPIVSSEQEISAKPTNLILETHDKIEEQLSPSPRKKVTFDANIKTYDPVSVHESAEILPESNKDVEKQKEDCSGKSTLFHSLSEDGSSITSSVRSYPPNHRYQNCRDSDDEAEEFECEDSDLDEELEDYGDYDEDEDEDNVIVGQETWSKSIPTVSVESGTEISSARDVIEEVDSPLTKCGLPEQEVKKIGSNQNARDRSVYVHTVLNPVENLTQWKAVKSKGTSPLKPQKENFVAEQEAPRISFSFKSKSDQSKNQNQEIAVDASLSNWLVSSEMTPTKKTSSVGLETITSERSTSPGSNSVITIEDRPILGALTVEELKQFSASSSSPRKSPSRSPDDMPIIGTVGTYWNHMGQARDSGSGSSYKGIPNTTSKYREDKRVNWHSTPFETSLSPSSSSLNSWSLTNLKNLCNWTGILCNSAGTITNINLSNSNLAGTLENFSFTSFPNLTHLNFNNNNLTGSIPTSIGNLSRLSFLDLSNNLFYNLIPLEIGTLTELQYLSFLNNNLNGTIPHQISSLQKVWYLDLGSNYLTTPDWSLFLGMPMLTYLSFFYNELTLEFPDFIPKCLNLTYLDLSLNLFTGLIPESVFTNLGKLEYLNLTANSFEGPLSLNFSNLSGLKDLRLGTNLFTGPILDNIGLLADLQVIELYNNSFEGKIPSSIGQLRKLQELDLHMNGLNSTIPFELGLCTNLTFLALASNSFDGDLPSSLSNLNMIAELGLSDNFLSGEISPYFISNWTQLISLQLQNNSFTGKIPSEIGLLTQLNYLFLYTNQLSGLIPPEIGNLKVLIGVDLSRNQLFGPIPRTIGNLKNLARLQLFSNNLSGTIPPEIGNLSSLQFLDLNTNQLSGKFPNTLSSLTKLQALSLYTNNFSGSIPGDFGKSSLLLSNVSFSDNGFSGELPPGLCNGSYGYMAPELAFTMRVTEKCDVYSFGVVALEVMMGKHPGELLTTISTSSSSPSLSNDQDLFLKDVLDQRLLPPTGLLADGVVFIVSVALACTRAAPETRPDMRFVAQELSAQIQACVSEFGKMKMSEIASLQK</sequence>
<accession>A0ACC0F364</accession>
<name>A0ACC0F364_9ERIC</name>